<dbReference type="InterPro" id="IPR002129">
    <property type="entry name" value="PyrdxlP-dep_de-COase"/>
</dbReference>
<dbReference type="GO" id="GO:0005737">
    <property type="term" value="C:cytoplasm"/>
    <property type="evidence" value="ECO:0007669"/>
    <property type="project" value="TreeGrafter"/>
</dbReference>
<reference evidence="5" key="2">
    <citation type="journal article" date="2017" name="Nat. Plants">
        <title>The Aegilops tauschii genome reveals multiple impacts of transposons.</title>
        <authorList>
            <person name="Zhao G."/>
            <person name="Zou C."/>
            <person name="Li K."/>
            <person name="Wang K."/>
            <person name="Li T."/>
            <person name="Gao L."/>
            <person name="Zhang X."/>
            <person name="Wang H."/>
            <person name="Yang Z."/>
            <person name="Liu X."/>
            <person name="Jiang W."/>
            <person name="Mao L."/>
            <person name="Kong X."/>
            <person name="Jiao Y."/>
            <person name="Jia J."/>
        </authorList>
    </citation>
    <scope>NUCLEOTIDE SEQUENCE [LARGE SCALE GENOMIC DNA]</scope>
    <source>
        <strain evidence="5">cv. AL8/78</strain>
    </source>
</reference>
<dbReference type="PANTHER" id="PTHR11999">
    <property type="entry name" value="GROUP II PYRIDOXAL-5-PHOSPHATE DECARBOXYLASE"/>
    <property type="match status" value="1"/>
</dbReference>
<name>A0A453G8F7_AEGTS</name>
<proteinExistence type="predicted"/>
<dbReference type="SUPFAM" id="SSF53383">
    <property type="entry name" value="PLP-dependent transferases"/>
    <property type="match status" value="1"/>
</dbReference>
<evidence type="ECO:0000256" key="2">
    <source>
        <dbReference type="ARBA" id="ARBA00022793"/>
    </source>
</evidence>
<protein>
    <submittedName>
        <fullName evidence="4">Uncharacterized protein</fullName>
    </submittedName>
</protein>
<accession>A0A453G8F7</accession>
<keyword evidence="3" id="KW-0663">Pyridoxal phosphate</keyword>
<evidence type="ECO:0000313" key="5">
    <source>
        <dbReference type="Proteomes" id="UP000015105"/>
    </source>
</evidence>
<dbReference type="AlphaFoldDB" id="A0A453G8F7"/>
<comment type="cofactor">
    <cofactor evidence="1">
        <name>pyridoxal 5'-phosphate</name>
        <dbReference type="ChEBI" id="CHEBI:597326"/>
    </cofactor>
</comment>
<evidence type="ECO:0000313" key="4">
    <source>
        <dbReference type="EnsemblPlants" id="AET3Gv20919700.18"/>
    </source>
</evidence>
<dbReference type="Gramene" id="AET3Gv20919700.18">
    <property type="protein sequence ID" value="AET3Gv20919700.18"/>
    <property type="gene ID" value="AET3Gv20919700"/>
</dbReference>
<evidence type="ECO:0000256" key="3">
    <source>
        <dbReference type="ARBA" id="ARBA00022898"/>
    </source>
</evidence>
<dbReference type="Pfam" id="PF00282">
    <property type="entry name" value="Pyridoxal_deC"/>
    <property type="match status" value="1"/>
</dbReference>
<reference evidence="4" key="3">
    <citation type="journal article" date="2017" name="Nature">
        <title>Genome sequence of the progenitor of the wheat D genome Aegilops tauschii.</title>
        <authorList>
            <person name="Luo M.C."/>
            <person name="Gu Y.Q."/>
            <person name="Puiu D."/>
            <person name="Wang H."/>
            <person name="Twardziok S.O."/>
            <person name="Deal K.R."/>
            <person name="Huo N."/>
            <person name="Zhu T."/>
            <person name="Wang L."/>
            <person name="Wang Y."/>
            <person name="McGuire P.E."/>
            <person name="Liu S."/>
            <person name="Long H."/>
            <person name="Ramasamy R.K."/>
            <person name="Rodriguez J.C."/>
            <person name="Van S.L."/>
            <person name="Yuan L."/>
            <person name="Wang Z."/>
            <person name="Xia Z."/>
            <person name="Xiao L."/>
            <person name="Anderson O.D."/>
            <person name="Ouyang S."/>
            <person name="Liang Y."/>
            <person name="Zimin A.V."/>
            <person name="Pertea G."/>
            <person name="Qi P."/>
            <person name="Bennetzen J.L."/>
            <person name="Dai X."/>
            <person name="Dawson M.W."/>
            <person name="Muller H.G."/>
            <person name="Kugler K."/>
            <person name="Rivarola-Duarte L."/>
            <person name="Spannagl M."/>
            <person name="Mayer K.F.X."/>
            <person name="Lu F.H."/>
            <person name="Bevan M.W."/>
            <person name="Leroy P."/>
            <person name="Li P."/>
            <person name="You F.M."/>
            <person name="Sun Q."/>
            <person name="Liu Z."/>
            <person name="Lyons E."/>
            <person name="Wicker T."/>
            <person name="Salzberg S.L."/>
            <person name="Devos K.M."/>
            <person name="Dvorak J."/>
        </authorList>
    </citation>
    <scope>NUCLEOTIDE SEQUENCE [LARGE SCALE GENOMIC DNA]</scope>
    <source>
        <strain evidence="4">cv. AL8/78</strain>
    </source>
</reference>
<dbReference type="InterPro" id="IPR010977">
    <property type="entry name" value="Aromatic_deC"/>
</dbReference>
<keyword evidence="5" id="KW-1185">Reference proteome</keyword>
<dbReference type="GO" id="GO:0016831">
    <property type="term" value="F:carboxy-lyase activity"/>
    <property type="evidence" value="ECO:0007669"/>
    <property type="project" value="UniProtKB-KW"/>
</dbReference>
<reference evidence="5" key="1">
    <citation type="journal article" date="2014" name="Science">
        <title>Ancient hybridizations among the ancestral genomes of bread wheat.</title>
        <authorList>
            <consortium name="International Wheat Genome Sequencing Consortium,"/>
            <person name="Marcussen T."/>
            <person name="Sandve S.R."/>
            <person name="Heier L."/>
            <person name="Spannagl M."/>
            <person name="Pfeifer M."/>
            <person name="Jakobsen K.S."/>
            <person name="Wulff B.B."/>
            <person name="Steuernagel B."/>
            <person name="Mayer K.F."/>
            <person name="Olsen O.A."/>
        </authorList>
    </citation>
    <scope>NUCLEOTIDE SEQUENCE [LARGE SCALE GENOMIC DNA]</scope>
    <source>
        <strain evidence="5">cv. AL8/78</strain>
    </source>
</reference>
<dbReference type="PANTHER" id="PTHR11999:SF70">
    <property type="entry name" value="MIP05841P"/>
    <property type="match status" value="1"/>
</dbReference>
<dbReference type="InterPro" id="IPR015424">
    <property type="entry name" value="PyrdxlP-dep_Trfase"/>
</dbReference>
<reference evidence="4" key="5">
    <citation type="journal article" date="2021" name="G3 (Bethesda)">
        <title>Aegilops tauschii genome assembly Aet v5.0 features greater sequence contiguity and improved annotation.</title>
        <authorList>
            <person name="Wang L."/>
            <person name="Zhu T."/>
            <person name="Rodriguez J.C."/>
            <person name="Deal K.R."/>
            <person name="Dubcovsky J."/>
            <person name="McGuire P.E."/>
            <person name="Lux T."/>
            <person name="Spannagl M."/>
            <person name="Mayer K.F.X."/>
            <person name="Baldrich P."/>
            <person name="Meyers B.C."/>
            <person name="Huo N."/>
            <person name="Gu Y.Q."/>
            <person name="Zhou H."/>
            <person name="Devos K.M."/>
            <person name="Bennetzen J.L."/>
            <person name="Unver T."/>
            <person name="Budak H."/>
            <person name="Gulick P.J."/>
            <person name="Galiba G."/>
            <person name="Kalapos B."/>
            <person name="Nelson D.R."/>
            <person name="Li P."/>
            <person name="You F.M."/>
            <person name="Luo M.C."/>
            <person name="Dvorak J."/>
        </authorList>
    </citation>
    <scope>NUCLEOTIDE SEQUENCE [LARGE SCALE GENOMIC DNA]</scope>
    <source>
        <strain evidence="4">cv. AL8/78</strain>
    </source>
</reference>
<evidence type="ECO:0000256" key="1">
    <source>
        <dbReference type="ARBA" id="ARBA00001933"/>
    </source>
</evidence>
<dbReference type="Proteomes" id="UP000015105">
    <property type="component" value="Chromosome 3D"/>
</dbReference>
<sequence length="106" mass="12484">MHTNGFSQTSTVPCYGLRSLKLWMVLRLYGVENLQSYIRKHIQLAKRFEQLVLSDSRFEVTEKINQLVHLFKDTMELYVPVVQKNIMFSSSIGNLYFIEFLFTSLI</sequence>
<reference evidence="4" key="4">
    <citation type="submission" date="2019-03" db="UniProtKB">
        <authorList>
            <consortium name="EnsemblPlants"/>
        </authorList>
    </citation>
    <scope>IDENTIFICATION</scope>
</reference>
<dbReference type="EnsemblPlants" id="AET3Gv20919700.18">
    <property type="protein sequence ID" value="AET3Gv20919700.18"/>
    <property type="gene ID" value="AET3Gv20919700"/>
</dbReference>
<keyword evidence="2" id="KW-0456">Lyase</keyword>
<dbReference type="GO" id="GO:0030170">
    <property type="term" value="F:pyridoxal phosphate binding"/>
    <property type="evidence" value="ECO:0007669"/>
    <property type="project" value="InterPro"/>
</dbReference>
<organism evidence="4 5">
    <name type="scientific">Aegilops tauschii subsp. strangulata</name>
    <name type="common">Goatgrass</name>
    <dbReference type="NCBI Taxonomy" id="200361"/>
    <lineage>
        <taxon>Eukaryota</taxon>
        <taxon>Viridiplantae</taxon>
        <taxon>Streptophyta</taxon>
        <taxon>Embryophyta</taxon>
        <taxon>Tracheophyta</taxon>
        <taxon>Spermatophyta</taxon>
        <taxon>Magnoliopsida</taxon>
        <taxon>Liliopsida</taxon>
        <taxon>Poales</taxon>
        <taxon>Poaceae</taxon>
        <taxon>BOP clade</taxon>
        <taxon>Pooideae</taxon>
        <taxon>Triticodae</taxon>
        <taxon>Triticeae</taxon>
        <taxon>Triticinae</taxon>
        <taxon>Aegilops</taxon>
    </lineage>
</organism>
<dbReference type="GO" id="GO:0019752">
    <property type="term" value="P:carboxylic acid metabolic process"/>
    <property type="evidence" value="ECO:0007669"/>
    <property type="project" value="InterPro"/>
</dbReference>
<dbReference type="Gene3D" id="3.90.1150.170">
    <property type="match status" value="1"/>
</dbReference>
<keyword evidence="2" id="KW-0210">Decarboxylase</keyword>